<dbReference type="AlphaFoldDB" id="A0A840S040"/>
<feature type="signal peptide" evidence="1">
    <location>
        <begin position="1"/>
        <end position="25"/>
    </location>
</feature>
<evidence type="ECO:0000259" key="2">
    <source>
        <dbReference type="PROSITE" id="PS51782"/>
    </source>
</evidence>
<evidence type="ECO:0000313" key="4">
    <source>
        <dbReference type="Proteomes" id="UP000571084"/>
    </source>
</evidence>
<sequence length="358" mass="38829">MKNFSTAAVLLAFVAGMGVLPGAYAQTTASGRCAFLPNAPDQHAVVRGDTLWGISAHFLKNAWCWPQVWGMNKEQIRNPHWIYPGQIVYFDRAAGRLRLGTPTGSGPSGTIKLSPHVRVEGLGLEAISAIPAEQIAPFLSQPLIIEEDGLLNAPHIVAVQEGHINLGRDDLAFVRGDLKGGTSFQAFQTGKPLKDPVTGKVIAYEAIYVGSLKLERAGKTANEADTFRVGEAKEELGVGDRLVVLPLTQILNYVPHPPDHDVNARIVSVYGGVATAGQNQIVTVNQGADDNLEVGNVLELYRFGKTIPDPLDQKKAVKLPDEHYGTLFIFRIFKHISYGLIMQVRDTVQVGDIARSPE</sequence>
<dbReference type="Gene3D" id="3.10.350.10">
    <property type="entry name" value="LysM domain"/>
    <property type="match status" value="1"/>
</dbReference>
<dbReference type="Pfam" id="PF01476">
    <property type="entry name" value="LysM"/>
    <property type="match status" value="1"/>
</dbReference>
<dbReference type="RefSeq" id="WP_168056415.1">
    <property type="nucleotide sequence ID" value="NZ_JAAOZT010000009.1"/>
</dbReference>
<reference evidence="3 4" key="1">
    <citation type="submission" date="2020-08" db="EMBL/GenBank/DDBJ databases">
        <title>Genomic Encyclopedia of Type Strains, Phase IV (KMG-IV): sequencing the most valuable type-strain genomes for metagenomic binning, comparative biology and taxonomic classification.</title>
        <authorList>
            <person name="Goeker M."/>
        </authorList>
    </citation>
    <scope>NUCLEOTIDE SEQUENCE [LARGE SCALE GENOMIC DNA]</scope>
    <source>
        <strain evidence="3 4">DSM 23240</strain>
    </source>
</reference>
<dbReference type="InterPro" id="IPR018392">
    <property type="entry name" value="LysM"/>
</dbReference>
<dbReference type="PANTHER" id="PTHR34700">
    <property type="entry name" value="POTASSIUM BINDING PROTEIN KBP"/>
    <property type="match status" value="1"/>
</dbReference>
<name>A0A840S040_9BURK</name>
<accession>A0A840S040</accession>
<dbReference type="Proteomes" id="UP000571084">
    <property type="component" value="Unassembled WGS sequence"/>
</dbReference>
<protein>
    <recommendedName>
        <fullName evidence="2">LysM domain-containing protein</fullName>
    </recommendedName>
</protein>
<keyword evidence="1" id="KW-0732">Signal</keyword>
<keyword evidence="4" id="KW-1185">Reference proteome</keyword>
<comment type="caution">
    <text evidence="3">The sequence shown here is derived from an EMBL/GenBank/DDBJ whole genome shotgun (WGS) entry which is preliminary data.</text>
</comment>
<dbReference type="InterPro" id="IPR036779">
    <property type="entry name" value="LysM_dom_sf"/>
</dbReference>
<proteinExistence type="predicted"/>
<evidence type="ECO:0000313" key="3">
    <source>
        <dbReference type="EMBL" id="MBB5202254.1"/>
    </source>
</evidence>
<gene>
    <name evidence="3" type="ORF">HNR39_004118</name>
</gene>
<dbReference type="PANTHER" id="PTHR34700:SF4">
    <property type="entry name" value="PHAGE-LIKE ELEMENT PBSX PROTEIN XKDP"/>
    <property type="match status" value="1"/>
</dbReference>
<organism evidence="3 4">
    <name type="scientific">Glaciimonas immobilis</name>
    <dbReference type="NCBI Taxonomy" id="728004"/>
    <lineage>
        <taxon>Bacteria</taxon>
        <taxon>Pseudomonadati</taxon>
        <taxon>Pseudomonadota</taxon>
        <taxon>Betaproteobacteria</taxon>
        <taxon>Burkholderiales</taxon>
        <taxon>Oxalobacteraceae</taxon>
        <taxon>Glaciimonas</taxon>
    </lineage>
</organism>
<dbReference type="CDD" id="cd00118">
    <property type="entry name" value="LysM"/>
    <property type="match status" value="1"/>
</dbReference>
<dbReference type="EMBL" id="JACHHQ010000012">
    <property type="protein sequence ID" value="MBB5202254.1"/>
    <property type="molecule type" value="Genomic_DNA"/>
</dbReference>
<feature type="chain" id="PRO_5032622200" description="LysM domain-containing protein" evidence="1">
    <location>
        <begin position="26"/>
        <end position="358"/>
    </location>
</feature>
<evidence type="ECO:0000256" key="1">
    <source>
        <dbReference type="SAM" id="SignalP"/>
    </source>
</evidence>
<dbReference type="InterPro" id="IPR052196">
    <property type="entry name" value="Bact_Kbp"/>
</dbReference>
<dbReference type="PROSITE" id="PS51782">
    <property type="entry name" value="LYSM"/>
    <property type="match status" value="1"/>
</dbReference>
<feature type="domain" description="LysM" evidence="2">
    <location>
        <begin position="41"/>
        <end position="90"/>
    </location>
</feature>